<evidence type="ECO:0000256" key="1">
    <source>
        <dbReference type="SAM" id="MobiDB-lite"/>
    </source>
</evidence>
<protein>
    <submittedName>
        <fullName evidence="2">Uncharacterized protein</fullName>
    </submittedName>
</protein>
<dbReference type="EMBL" id="BK016193">
    <property type="protein sequence ID" value="DAG01481.1"/>
    <property type="molecule type" value="Genomic_DNA"/>
</dbReference>
<proteinExistence type="predicted"/>
<sequence>MVKTKEQLEQELADALAARDAAEQKAQQAEIEKAEALKEKEAAKQEAEDSKLKTEELLKAAAEAEKASEKEAEAFLKDDDNDVEMISVRFPALRGKDADKDIVLIVNGKAWQIQRGVEVEIPKYLYEVYLCSELAKDEAAEFIEENTSN</sequence>
<reference evidence="2" key="1">
    <citation type="journal article" date="2021" name="Proc. Natl. Acad. Sci. U.S.A.">
        <title>A Catalog of Tens of Thousands of Viruses from Human Metagenomes Reveals Hidden Associations with Chronic Diseases.</title>
        <authorList>
            <person name="Tisza M.J."/>
            <person name="Buck C.B."/>
        </authorList>
    </citation>
    <scope>NUCLEOTIDE SEQUENCE</scope>
    <source>
        <strain evidence="2">Ct8iP21</strain>
    </source>
</reference>
<accession>A0A8S5V409</accession>
<evidence type="ECO:0000313" key="2">
    <source>
        <dbReference type="EMBL" id="DAG01481.1"/>
    </source>
</evidence>
<organism evidence="2">
    <name type="scientific">Myoviridae sp. ct8iP21</name>
    <dbReference type="NCBI Taxonomy" id="2825041"/>
    <lineage>
        <taxon>Viruses</taxon>
        <taxon>Duplodnaviria</taxon>
        <taxon>Heunggongvirae</taxon>
        <taxon>Uroviricota</taxon>
        <taxon>Caudoviricetes</taxon>
    </lineage>
</organism>
<name>A0A8S5V409_9CAUD</name>
<feature type="region of interest" description="Disordered" evidence="1">
    <location>
        <begin position="30"/>
        <end position="53"/>
    </location>
</feature>